<sequence length="99" mass="11361">MIGLRSLILRKHCYFSTSLVSCLARKGLFCEGVDRRERFLVECLCRFIDRQGSNNRSSILLVRAFGRLQEACRNLMVVFGQTISSPLPIVSLMPPLRLW</sequence>
<dbReference type="EMBL" id="CM055105">
    <property type="protein sequence ID" value="KAJ7530567.1"/>
    <property type="molecule type" value="Genomic_DNA"/>
</dbReference>
<comment type="caution">
    <text evidence="1">The sequence shown here is derived from an EMBL/GenBank/DDBJ whole genome shotgun (WGS) entry which is preliminary data.</text>
</comment>
<name>A0ACC2BMC0_DIPCM</name>
<dbReference type="Proteomes" id="UP001162992">
    <property type="component" value="Chromosome 14"/>
</dbReference>
<reference evidence="2" key="1">
    <citation type="journal article" date="2024" name="Proc. Natl. Acad. Sci. U.S.A.">
        <title>Extraordinary preservation of gene collinearity over three hundred million years revealed in homosporous lycophytes.</title>
        <authorList>
            <person name="Li C."/>
            <person name="Wickell D."/>
            <person name="Kuo L.Y."/>
            <person name="Chen X."/>
            <person name="Nie B."/>
            <person name="Liao X."/>
            <person name="Peng D."/>
            <person name="Ji J."/>
            <person name="Jenkins J."/>
            <person name="Williams M."/>
            <person name="Shu S."/>
            <person name="Plott C."/>
            <person name="Barry K."/>
            <person name="Rajasekar S."/>
            <person name="Grimwood J."/>
            <person name="Han X."/>
            <person name="Sun S."/>
            <person name="Hou Z."/>
            <person name="He W."/>
            <person name="Dai G."/>
            <person name="Sun C."/>
            <person name="Schmutz J."/>
            <person name="Leebens-Mack J.H."/>
            <person name="Li F.W."/>
            <person name="Wang L."/>
        </authorList>
    </citation>
    <scope>NUCLEOTIDE SEQUENCE [LARGE SCALE GENOMIC DNA]</scope>
    <source>
        <strain evidence="2">cv. PW_Plant_1</strain>
    </source>
</reference>
<gene>
    <name evidence="1" type="ORF">O6H91_14G008300</name>
</gene>
<protein>
    <submittedName>
        <fullName evidence="1">Uncharacterized protein</fullName>
    </submittedName>
</protein>
<organism evidence="1 2">
    <name type="scientific">Diphasiastrum complanatum</name>
    <name type="common">Issler's clubmoss</name>
    <name type="synonym">Lycopodium complanatum</name>
    <dbReference type="NCBI Taxonomy" id="34168"/>
    <lineage>
        <taxon>Eukaryota</taxon>
        <taxon>Viridiplantae</taxon>
        <taxon>Streptophyta</taxon>
        <taxon>Embryophyta</taxon>
        <taxon>Tracheophyta</taxon>
        <taxon>Lycopodiopsida</taxon>
        <taxon>Lycopodiales</taxon>
        <taxon>Lycopodiaceae</taxon>
        <taxon>Lycopodioideae</taxon>
        <taxon>Diphasiastrum</taxon>
    </lineage>
</organism>
<keyword evidence="2" id="KW-1185">Reference proteome</keyword>
<evidence type="ECO:0000313" key="1">
    <source>
        <dbReference type="EMBL" id="KAJ7530567.1"/>
    </source>
</evidence>
<evidence type="ECO:0000313" key="2">
    <source>
        <dbReference type="Proteomes" id="UP001162992"/>
    </source>
</evidence>
<proteinExistence type="predicted"/>
<accession>A0ACC2BMC0</accession>